<dbReference type="PANTHER" id="PTHR48111:SF50">
    <property type="entry name" value="KDP OPERON TRANSCRIPTIONAL REGULATORY PROTEIN KDPE"/>
    <property type="match status" value="1"/>
</dbReference>
<keyword evidence="1 3" id="KW-0238">DNA-binding</keyword>
<evidence type="ECO:0000313" key="6">
    <source>
        <dbReference type="EMBL" id="MFC6673066.1"/>
    </source>
</evidence>
<dbReference type="InterPro" id="IPR001867">
    <property type="entry name" value="OmpR/PhoB-type_DNA-bd"/>
</dbReference>
<dbReference type="SMART" id="SM00862">
    <property type="entry name" value="Trans_reg_C"/>
    <property type="match status" value="1"/>
</dbReference>
<evidence type="ECO:0000259" key="5">
    <source>
        <dbReference type="PROSITE" id="PS51755"/>
    </source>
</evidence>
<dbReference type="Proteomes" id="UP001596422">
    <property type="component" value="Unassembled WGS sequence"/>
</dbReference>
<dbReference type="CDD" id="cd17620">
    <property type="entry name" value="REC_OmpR_KdpE-like"/>
    <property type="match status" value="1"/>
</dbReference>
<feature type="domain" description="OmpR/PhoB-type" evidence="5">
    <location>
        <begin position="126"/>
        <end position="225"/>
    </location>
</feature>
<dbReference type="Gene3D" id="6.10.250.690">
    <property type="match status" value="1"/>
</dbReference>
<dbReference type="Gene3D" id="1.10.10.10">
    <property type="entry name" value="Winged helix-like DNA-binding domain superfamily/Winged helix DNA-binding domain"/>
    <property type="match status" value="1"/>
</dbReference>
<evidence type="ECO:0000256" key="3">
    <source>
        <dbReference type="PROSITE-ProRule" id="PRU01091"/>
    </source>
</evidence>
<protein>
    <submittedName>
        <fullName evidence="6">Response regulator</fullName>
    </submittedName>
</protein>
<evidence type="ECO:0000259" key="4">
    <source>
        <dbReference type="PROSITE" id="PS50110"/>
    </source>
</evidence>
<reference evidence="7" key="1">
    <citation type="journal article" date="2019" name="Int. J. Syst. Evol. Microbiol.">
        <title>The Global Catalogue of Microorganisms (GCM) 10K type strain sequencing project: providing services to taxonomists for standard genome sequencing and annotation.</title>
        <authorList>
            <consortium name="The Broad Institute Genomics Platform"/>
            <consortium name="The Broad Institute Genome Sequencing Center for Infectious Disease"/>
            <person name="Wu L."/>
            <person name="Ma J."/>
        </authorList>
    </citation>
    <scope>NUCLEOTIDE SEQUENCE [LARGE SCALE GENOMIC DNA]</scope>
    <source>
        <strain evidence="7">NBRC 111756</strain>
    </source>
</reference>
<proteinExistence type="predicted"/>
<keyword evidence="2" id="KW-0597">Phosphoprotein</keyword>
<dbReference type="PANTHER" id="PTHR48111">
    <property type="entry name" value="REGULATOR OF RPOS"/>
    <property type="match status" value="1"/>
</dbReference>
<dbReference type="SUPFAM" id="SSF52172">
    <property type="entry name" value="CheY-like"/>
    <property type="match status" value="1"/>
</dbReference>
<name>A0ABW2A6A9_9GAMM</name>
<dbReference type="InterPro" id="IPR039420">
    <property type="entry name" value="WalR-like"/>
</dbReference>
<dbReference type="Gene3D" id="3.40.50.2300">
    <property type="match status" value="1"/>
</dbReference>
<sequence>MKRILIIDDEPQIRRFLNISLGSQGYVIIEAENGCRGLELTALEAPDLVILDLGLPDRDGQEVLEALRDFYQGPVIVLSVRNSEHEKVRALDAGCNDYVEKPFAVNELLARIRAVLRTYDSIEVPPVGYDDGYLQVDLQERSVRVAGEEVRFSKKEFELLKLLLAHPGRVLTQQQLLRELWGPHHSEDNHYLRVFIGRLRSKLNDDPTSPRYIETRAGVGYRFLGNGDS</sequence>
<dbReference type="InterPro" id="IPR011006">
    <property type="entry name" value="CheY-like_superfamily"/>
</dbReference>
<dbReference type="Pfam" id="PF00486">
    <property type="entry name" value="Trans_reg_C"/>
    <property type="match status" value="1"/>
</dbReference>
<accession>A0ABW2A6A9</accession>
<evidence type="ECO:0000313" key="7">
    <source>
        <dbReference type="Proteomes" id="UP001596422"/>
    </source>
</evidence>
<dbReference type="RefSeq" id="WP_379911462.1">
    <property type="nucleotide sequence ID" value="NZ_JBHSWE010000001.1"/>
</dbReference>
<dbReference type="PROSITE" id="PS50110">
    <property type="entry name" value="RESPONSE_REGULATORY"/>
    <property type="match status" value="1"/>
</dbReference>
<dbReference type="InterPro" id="IPR001789">
    <property type="entry name" value="Sig_transdc_resp-reg_receiver"/>
</dbReference>
<dbReference type="InterPro" id="IPR036388">
    <property type="entry name" value="WH-like_DNA-bd_sf"/>
</dbReference>
<gene>
    <name evidence="6" type="ORF">ACFQDL_25490</name>
</gene>
<keyword evidence="7" id="KW-1185">Reference proteome</keyword>
<dbReference type="CDD" id="cd00383">
    <property type="entry name" value="trans_reg_C"/>
    <property type="match status" value="1"/>
</dbReference>
<dbReference type="PROSITE" id="PS51755">
    <property type="entry name" value="OMPR_PHOB"/>
    <property type="match status" value="1"/>
</dbReference>
<feature type="domain" description="Response regulatory" evidence="4">
    <location>
        <begin position="3"/>
        <end position="116"/>
    </location>
</feature>
<evidence type="ECO:0000256" key="1">
    <source>
        <dbReference type="ARBA" id="ARBA00023125"/>
    </source>
</evidence>
<feature type="modified residue" description="4-aspartylphosphate" evidence="2">
    <location>
        <position position="52"/>
    </location>
</feature>
<dbReference type="EMBL" id="JBHSWE010000001">
    <property type="protein sequence ID" value="MFC6673066.1"/>
    <property type="molecule type" value="Genomic_DNA"/>
</dbReference>
<evidence type="ECO:0000256" key="2">
    <source>
        <dbReference type="PROSITE-ProRule" id="PRU00169"/>
    </source>
</evidence>
<feature type="DNA-binding region" description="OmpR/PhoB-type" evidence="3">
    <location>
        <begin position="126"/>
        <end position="225"/>
    </location>
</feature>
<dbReference type="Pfam" id="PF00072">
    <property type="entry name" value="Response_reg"/>
    <property type="match status" value="1"/>
</dbReference>
<dbReference type="SMART" id="SM00448">
    <property type="entry name" value="REC"/>
    <property type="match status" value="1"/>
</dbReference>
<comment type="caution">
    <text evidence="6">The sequence shown here is derived from an EMBL/GenBank/DDBJ whole genome shotgun (WGS) entry which is preliminary data.</text>
</comment>
<organism evidence="6 7">
    <name type="scientific">Marinobacterium aestuariivivens</name>
    <dbReference type="NCBI Taxonomy" id="1698799"/>
    <lineage>
        <taxon>Bacteria</taxon>
        <taxon>Pseudomonadati</taxon>
        <taxon>Pseudomonadota</taxon>
        <taxon>Gammaproteobacteria</taxon>
        <taxon>Oceanospirillales</taxon>
        <taxon>Oceanospirillaceae</taxon>
        <taxon>Marinobacterium</taxon>
    </lineage>
</organism>